<evidence type="ECO:0000256" key="7">
    <source>
        <dbReference type="ARBA" id="ARBA00022837"/>
    </source>
</evidence>
<evidence type="ECO:0000313" key="14">
    <source>
        <dbReference type="Proteomes" id="UP000323000"/>
    </source>
</evidence>
<dbReference type="GO" id="GO:0005886">
    <property type="term" value="C:plasma membrane"/>
    <property type="evidence" value="ECO:0007669"/>
    <property type="project" value="UniProtKB-SubCell"/>
</dbReference>
<keyword evidence="4" id="KW-1003">Cell membrane</keyword>
<dbReference type="Pfam" id="PF00168">
    <property type="entry name" value="C2"/>
    <property type="match status" value="1"/>
</dbReference>
<comment type="caution">
    <text evidence="13">The sequence shown here is derived from an EMBL/GenBank/DDBJ whole genome shotgun (WGS) entry which is preliminary data.</text>
</comment>
<dbReference type="PROSITE" id="PS50004">
    <property type="entry name" value="C2"/>
    <property type="match status" value="1"/>
</dbReference>
<comment type="similarity">
    <text evidence="11">Belongs to the plant CAR protein family.</text>
</comment>
<keyword evidence="10" id="KW-0539">Nucleus</keyword>
<dbReference type="PRINTS" id="PR00360">
    <property type="entry name" value="C2DOMAIN"/>
</dbReference>
<keyword evidence="5" id="KW-0938">Abscisic acid signaling pathway</keyword>
<dbReference type="Gene3D" id="2.60.40.150">
    <property type="entry name" value="C2 domain"/>
    <property type="match status" value="1"/>
</dbReference>
<accession>A0A5C7ILQ1</accession>
<dbReference type="GO" id="GO:0005634">
    <property type="term" value="C:nucleus"/>
    <property type="evidence" value="ECO:0007669"/>
    <property type="project" value="UniProtKB-SubCell"/>
</dbReference>
<dbReference type="OrthoDB" id="270970at2759"/>
<dbReference type="GO" id="GO:0046872">
    <property type="term" value="F:metal ion binding"/>
    <property type="evidence" value="ECO:0007669"/>
    <property type="project" value="UniProtKB-KW"/>
</dbReference>
<gene>
    <name evidence="13" type="ORF">EZV62_004719</name>
</gene>
<organism evidence="13 14">
    <name type="scientific">Acer yangbiense</name>
    <dbReference type="NCBI Taxonomy" id="1000413"/>
    <lineage>
        <taxon>Eukaryota</taxon>
        <taxon>Viridiplantae</taxon>
        <taxon>Streptophyta</taxon>
        <taxon>Embryophyta</taxon>
        <taxon>Tracheophyta</taxon>
        <taxon>Spermatophyta</taxon>
        <taxon>Magnoliopsida</taxon>
        <taxon>eudicotyledons</taxon>
        <taxon>Gunneridae</taxon>
        <taxon>Pentapetalae</taxon>
        <taxon>rosids</taxon>
        <taxon>malvids</taxon>
        <taxon>Sapindales</taxon>
        <taxon>Sapindaceae</taxon>
        <taxon>Hippocastanoideae</taxon>
        <taxon>Acereae</taxon>
        <taxon>Acer</taxon>
    </lineage>
</organism>
<evidence type="ECO:0000256" key="3">
    <source>
        <dbReference type="ARBA" id="ARBA00022468"/>
    </source>
</evidence>
<feature type="domain" description="C2" evidence="12">
    <location>
        <begin position="6"/>
        <end position="123"/>
    </location>
</feature>
<evidence type="ECO:0000256" key="2">
    <source>
        <dbReference type="ARBA" id="ARBA00004236"/>
    </source>
</evidence>
<dbReference type="AlphaFoldDB" id="A0A5C7ILQ1"/>
<sequence length="188" mass="21005">MLDPIPIYEAVMRVFVLQCVMGEQLGQLKVSVVQGKSLVIRDFKSSDPYVVLKLGNQTAKTKVINSCLNPVWNEHLNFSLTEPVGLLSLEVFDKDRFKTDDKMGKAFLNLQPIASVARLRHVVNISSSKETVLRKIVPDSDNCLARESSIICINGEVVQNVWLRLSEVESGEIELTIKLINSPLVPSR</sequence>
<keyword evidence="14" id="KW-1185">Reference proteome</keyword>
<evidence type="ECO:0000256" key="1">
    <source>
        <dbReference type="ARBA" id="ARBA00004123"/>
    </source>
</evidence>
<evidence type="ECO:0000256" key="6">
    <source>
        <dbReference type="ARBA" id="ARBA00022723"/>
    </source>
</evidence>
<evidence type="ECO:0000256" key="10">
    <source>
        <dbReference type="ARBA" id="ARBA00023242"/>
    </source>
</evidence>
<dbReference type="Proteomes" id="UP000323000">
    <property type="component" value="Chromosome 2"/>
</dbReference>
<dbReference type="EMBL" id="VAHF01000002">
    <property type="protein sequence ID" value="TXG69784.1"/>
    <property type="molecule type" value="Genomic_DNA"/>
</dbReference>
<dbReference type="InterPro" id="IPR044562">
    <property type="entry name" value="CAR1-11"/>
</dbReference>
<keyword evidence="6" id="KW-0479">Metal-binding</keyword>
<dbReference type="PANTHER" id="PTHR45933">
    <property type="entry name" value="PROTEIN C2-DOMAIN ABA-RELATED 4"/>
    <property type="match status" value="1"/>
</dbReference>
<dbReference type="GO" id="GO:0005096">
    <property type="term" value="F:GTPase activator activity"/>
    <property type="evidence" value="ECO:0007669"/>
    <property type="project" value="UniProtKB-KW"/>
</dbReference>
<evidence type="ECO:0000256" key="8">
    <source>
        <dbReference type="ARBA" id="ARBA00023121"/>
    </source>
</evidence>
<protein>
    <recommendedName>
        <fullName evidence="12">C2 domain-containing protein</fullName>
    </recommendedName>
</protein>
<dbReference type="GO" id="GO:0008289">
    <property type="term" value="F:lipid binding"/>
    <property type="evidence" value="ECO:0007669"/>
    <property type="project" value="UniProtKB-KW"/>
</dbReference>
<keyword evidence="7" id="KW-0106">Calcium</keyword>
<dbReference type="InterPro" id="IPR000008">
    <property type="entry name" value="C2_dom"/>
</dbReference>
<reference evidence="14" key="1">
    <citation type="journal article" date="2019" name="Gigascience">
        <title>De novo genome assembly of the endangered Acer yangbiense, a plant species with extremely small populations endemic to Yunnan Province, China.</title>
        <authorList>
            <person name="Yang J."/>
            <person name="Wariss H.M."/>
            <person name="Tao L."/>
            <person name="Zhang R."/>
            <person name="Yun Q."/>
            <person name="Hollingsworth P."/>
            <person name="Dao Z."/>
            <person name="Luo G."/>
            <person name="Guo H."/>
            <person name="Ma Y."/>
            <person name="Sun W."/>
        </authorList>
    </citation>
    <scope>NUCLEOTIDE SEQUENCE [LARGE SCALE GENOMIC DNA]</scope>
    <source>
        <strain evidence="14">cv. Malutang</strain>
    </source>
</reference>
<dbReference type="PANTHER" id="PTHR45933:SF6">
    <property type="entry name" value="PROTEIN C2-DOMAIN ABA-RELATED 11"/>
    <property type="match status" value="1"/>
</dbReference>
<evidence type="ECO:0000256" key="5">
    <source>
        <dbReference type="ARBA" id="ARBA00022682"/>
    </source>
</evidence>
<dbReference type="InterPro" id="IPR035892">
    <property type="entry name" value="C2_domain_sf"/>
</dbReference>
<dbReference type="CDD" id="cd04038">
    <property type="entry name" value="C2_ArfGAP"/>
    <property type="match status" value="1"/>
</dbReference>
<comment type="subcellular location">
    <subcellularLocation>
        <location evidence="2">Cell membrane</location>
    </subcellularLocation>
    <subcellularLocation>
        <location evidence="1">Nucleus</location>
    </subcellularLocation>
</comment>
<name>A0A5C7ILQ1_9ROSI</name>
<keyword evidence="9" id="KW-0472">Membrane</keyword>
<evidence type="ECO:0000259" key="12">
    <source>
        <dbReference type="PROSITE" id="PS50004"/>
    </source>
</evidence>
<proteinExistence type="inferred from homology"/>
<evidence type="ECO:0000256" key="9">
    <source>
        <dbReference type="ARBA" id="ARBA00023136"/>
    </source>
</evidence>
<evidence type="ECO:0000256" key="11">
    <source>
        <dbReference type="ARBA" id="ARBA00024037"/>
    </source>
</evidence>
<keyword evidence="8" id="KW-0446">Lipid-binding</keyword>
<dbReference type="SMART" id="SM00239">
    <property type="entry name" value="C2"/>
    <property type="match status" value="1"/>
</dbReference>
<dbReference type="GO" id="GO:0009738">
    <property type="term" value="P:abscisic acid-activated signaling pathway"/>
    <property type="evidence" value="ECO:0007669"/>
    <property type="project" value="UniProtKB-KW"/>
</dbReference>
<evidence type="ECO:0000256" key="4">
    <source>
        <dbReference type="ARBA" id="ARBA00022475"/>
    </source>
</evidence>
<keyword evidence="3" id="KW-0343">GTPase activation</keyword>
<dbReference type="SUPFAM" id="SSF49562">
    <property type="entry name" value="C2 domain (Calcium/lipid-binding domain, CaLB)"/>
    <property type="match status" value="1"/>
</dbReference>
<evidence type="ECO:0000313" key="13">
    <source>
        <dbReference type="EMBL" id="TXG69784.1"/>
    </source>
</evidence>